<feature type="domain" description="DUF4232" evidence="3">
    <location>
        <begin position="71"/>
        <end position="205"/>
    </location>
</feature>
<protein>
    <submittedName>
        <fullName evidence="4">DUF4232 domain-containing protein</fullName>
    </submittedName>
</protein>
<comment type="caution">
    <text evidence="4">The sequence shown here is derived from an EMBL/GenBank/DDBJ whole genome shotgun (WGS) entry which is preliminary data.</text>
</comment>
<gene>
    <name evidence="4" type="ORF">NVS88_11785</name>
</gene>
<reference evidence="4" key="1">
    <citation type="submission" date="2022-08" db="EMBL/GenBank/DDBJ databases">
        <title>Genome analysis of Corynebacteriales strain.</title>
        <authorList>
            <person name="Lee S.D."/>
        </authorList>
    </citation>
    <scope>NUCLEOTIDE SEQUENCE</scope>
    <source>
        <strain evidence="4">D3-21</strain>
    </source>
</reference>
<dbReference type="InterPro" id="IPR025326">
    <property type="entry name" value="DUF4232"/>
</dbReference>
<name>A0A9X4RHL4_9ACTN</name>
<evidence type="ECO:0000256" key="1">
    <source>
        <dbReference type="SAM" id="MobiDB-lite"/>
    </source>
</evidence>
<evidence type="ECO:0000256" key="2">
    <source>
        <dbReference type="SAM" id="SignalP"/>
    </source>
</evidence>
<keyword evidence="5" id="KW-1185">Reference proteome</keyword>
<feature type="compositionally biased region" description="Polar residues" evidence="1">
    <location>
        <begin position="36"/>
        <end position="46"/>
    </location>
</feature>
<feature type="compositionally biased region" description="Low complexity" evidence="1">
    <location>
        <begin position="47"/>
        <end position="69"/>
    </location>
</feature>
<feature type="compositionally biased region" description="Low complexity" evidence="1">
    <location>
        <begin position="14"/>
        <end position="35"/>
    </location>
</feature>
<accession>A0A9X4RHL4</accession>
<feature type="signal peptide" evidence="2">
    <location>
        <begin position="1"/>
        <end position="21"/>
    </location>
</feature>
<proteinExistence type="predicted"/>
<keyword evidence="2" id="KW-0732">Signal</keyword>
<feature type="region of interest" description="Disordered" evidence="1">
    <location>
        <begin position="14"/>
        <end position="69"/>
    </location>
</feature>
<evidence type="ECO:0000313" key="4">
    <source>
        <dbReference type="EMBL" id="MDG3015231.1"/>
    </source>
</evidence>
<evidence type="ECO:0000313" key="5">
    <source>
        <dbReference type="Proteomes" id="UP001152755"/>
    </source>
</evidence>
<organism evidence="4 5">
    <name type="scientific">Speluncibacter jeojiensis</name>
    <dbReference type="NCBI Taxonomy" id="2710754"/>
    <lineage>
        <taxon>Bacteria</taxon>
        <taxon>Bacillati</taxon>
        <taxon>Actinomycetota</taxon>
        <taxon>Actinomycetes</taxon>
        <taxon>Mycobacteriales</taxon>
        <taxon>Speluncibacteraceae</taxon>
        <taxon>Speluncibacter</taxon>
    </lineage>
</organism>
<evidence type="ECO:0000259" key="3">
    <source>
        <dbReference type="Pfam" id="PF14016"/>
    </source>
</evidence>
<dbReference type="RefSeq" id="WP_277835631.1">
    <property type="nucleotide sequence ID" value="NZ_JAAIVF010000008.1"/>
</dbReference>
<dbReference type="Pfam" id="PF14016">
    <property type="entry name" value="DUF4232"/>
    <property type="match status" value="1"/>
</dbReference>
<feature type="chain" id="PRO_5040870103" evidence="2">
    <location>
        <begin position="22"/>
        <end position="208"/>
    </location>
</feature>
<dbReference type="EMBL" id="JANRHA010000007">
    <property type="protein sequence ID" value="MDG3015231.1"/>
    <property type="molecule type" value="Genomic_DNA"/>
</dbReference>
<dbReference type="Proteomes" id="UP001152755">
    <property type="component" value="Unassembled WGS sequence"/>
</dbReference>
<sequence length="208" mass="19919">MLGCTAALGLSACSTSGSPTAASSSHPAAQTTAQSPGQNSGSGTDSASGSEGAAPATTAAPASTAANPNGCRTGELSITLGQANGAAGSVMFPIVFTNTGSRTCELDGFPGVSYVGADGAAQVGAAATRNGPSGGPVQLAPGAKASAQVRAVQVANYPADECKPTPVSGLRVYPPNDFDSVVLPHEGTGCAGTDAQLHQLSVAAVTGS</sequence>
<dbReference type="AlphaFoldDB" id="A0A9X4RHL4"/>